<keyword evidence="7" id="KW-0378">Hydrolase</keyword>
<dbReference type="EMBL" id="VMHE01000003">
    <property type="protein sequence ID" value="TSJ66813.1"/>
    <property type="molecule type" value="Genomic_DNA"/>
</dbReference>
<dbReference type="Pfam" id="PF05384">
    <property type="entry name" value="DegS"/>
    <property type="match status" value="1"/>
</dbReference>
<dbReference type="GO" id="GO:0046983">
    <property type="term" value="F:protein dimerization activity"/>
    <property type="evidence" value="ECO:0007669"/>
    <property type="project" value="InterPro"/>
</dbReference>
<dbReference type="EC" id="3.1.3.-" evidence="7"/>
<name>A0A556PQZ0_9BACI</name>
<dbReference type="InterPro" id="IPR050482">
    <property type="entry name" value="Sensor_HK_TwoCompSys"/>
</dbReference>
<dbReference type="GO" id="GO:0016020">
    <property type="term" value="C:membrane"/>
    <property type="evidence" value="ECO:0007669"/>
    <property type="project" value="InterPro"/>
</dbReference>
<evidence type="ECO:0000259" key="9">
    <source>
        <dbReference type="PROSITE" id="PS50109"/>
    </source>
</evidence>
<evidence type="ECO:0000256" key="8">
    <source>
        <dbReference type="SAM" id="Coils"/>
    </source>
</evidence>
<dbReference type="PIRSF" id="PIRSF003169">
    <property type="entry name" value="STHK_DegS"/>
    <property type="match status" value="1"/>
</dbReference>
<evidence type="ECO:0000256" key="5">
    <source>
        <dbReference type="ARBA" id="ARBA00022840"/>
    </source>
</evidence>
<dbReference type="Pfam" id="PF07730">
    <property type="entry name" value="HisKA_3"/>
    <property type="match status" value="1"/>
</dbReference>
<reference evidence="10 11" key="1">
    <citation type="submission" date="2019-07" db="EMBL/GenBank/DDBJ databases">
        <title>Allobacillus sp. nov. SKP isolated from shrimp paste of Euphausiacea.</title>
        <authorList>
            <person name="Kanchanasin P."/>
            <person name="Tanasupawat S."/>
            <person name="Shi W."/>
            <person name="Wu L."/>
            <person name="Ma J."/>
        </authorList>
    </citation>
    <scope>NUCLEOTIDE SEQUENCE [LARGE SCALE GENOMIC DNA]</scope>
    <source>
        <strain evidence="10 11">SKP4-8</strain>
    </source>
</reference>
<dbReference type="PANTHER" id="PTHR24421">
    <property type="entry name" value="NITRATE/NITRITE SENSOR PROTEIN NARX-RELATED"/>
    <property type="match status" value="1"/>
</dbReference>
<keyword evidence="7" id="KW-0904">Protein phosphatase</keyword>
<accession>A0A556PQZ0</accession>
<dbReference type="InterPro" id="IPR016381">
    <property type="entry name" value="Sig_transdc_His_kinase_DegS"/>
</dbReference>
<dbReference type="Gene3D" id="3.30.565.10">
    <property type="entry name" value="Histidine kinase-like ATPase, C-terminal domain"/>
    <property type="match status" value="1"/>
</dbReference>
<dbReference type="PANTHER" id="PTHR24421:SF55">
    <property type="entry name" value="SENSOR HISTIDINE KINASE YDFH"/>
    <property type="match status" value="1"/>
</dbReference>
<dbReference type="Proteomes" id="UP000316425">
    <property type="component" value="Unassembled WGS sequence"/>
</dbReference>
<dbReference type="SMART" id="SM00387">
    <property type="entry name" value="HATPase_c"/>
    <property type="match status" value="1"/>
</dbReference>
<proteinExistence type="predicted"/>
<dbReference type="GO" id="GO:0005737">
    <property type="term" value="C:cytoplasm"/>
    <property type="evidence" value="ECO:0007669"/>
    <property type="project" value="UniProtKB-SubCell"/>
</dbReference>
<evidence type="ECO:0000313" key="10">
    <source>
        <dbReference type="EMBL" id="TSJ66813.1"/>
    </source>
</evidence>
<dbReference type="GO" id="GO:0004721">
    <property type="term" value="F:phosphoprotein phosphatase activity"/>
    <property type="evidence" value="ECO:0007669"/>
    <property type="project" value="UniProtKB-UniRule"/>
</dbReference>
<dbReference type="SUPFAM" id="SSF55874">
    <property type="entry name" value="ATPase domain of HSP90 chaperone/DNA topoisomerase II/histidine kinase"/>
    <property type="match status" value="1"/>
</dbReference>
<gene>
    <name evidence="10" type="ORF">FPQ13_03725</name>
</gene>
<evidence type="ECO:0000256" key="2">
    <source>
        <dbReference type="ARBA" id="ARBA00022679"/>
    </source>
</evidence>
<dbReference type="GO" id="GO:0000155">
    <property type="term" value="F:phosphorelay sensor kinase activity"/>
    <property type="evidence" value="ECO:0007669"/>
    <property type="project" value="UniProtKB-UniRule"/>
</dbReference>
<dbReference type="OrthoDB" id="9781904at2"/>
<evidence type="ECO:0000256" key="6">
    <source>
        <dbReference type="ARBA" id="ARBA00023012"/>
    </source>
</evidence>
<comment type="catalytic activity">
    <reaction evidence="1 7">
        <text>ATP + protein L-histidine = ADP + protein N-phospho-L-histidine.</text>
        <dbReference type="EC" id="2.7.13.3"/>
    </reaction>
</comment>
<dbReference type="InterPro" id="IPR011712">
    <property type="entry name" value="Sig_transdc_His_kin_sub3_dim/P"/>
</dbReference>
<comment type="function">
    <text evidence="7">Member of the two-component regulatory system DegS/DegU, which plays an important role in the transition growth phase.</text>
</comment>
<evidence type="ECO:0000256" key="1">
    <source>
        <dbReference type="ARBA" id="ARBA00000085"/>
    </source>
</evidence>
<evidence type="ECO:0000256" key="7">
    <source>
        <dbReference type="PIRNR" id="PIRNR003169"/>
    </source>
</evidence>
<evidence type="ECO:0000256" key="4">
    <source>
        <dbReference type="ARBA" id="ARBA00022777"/>
    </source>
</evidence>
<protein>
    <recommendedName>
        <fullName evidence="7">Signal transduction histidine-protein kinase/phosphatase DegS</fullName>
        <ecNumber evidence="7">2.7.13.3</ecNumber>
        <ecNumber evidence="7">3.1.3.-</ecNumber>
    </recommendedName>
</protein>
<dbReference type="GO" id="GO:0005524">
    <property type="term" value="F:ATP binding"/>
    <property type="evidence" value="ECO:0007669"/>
    <property type="project" value="UniProtKB-UniRule"/>
</dbReference>
<evidence type="ECO:0000313" key="11">
    <source>
        <dbReference type="Proteomes" id="UP000316425"/>
    </source>
</evidence>
<keyword evidence="4 7" id="KW-0418">Kinase</keyword>
<dbReference type="InterPro" id="IPR003594">
    <property type="entry name" value="HATPase_dom"/>
</dbReference>
<keyword evidence="3 7" id="KW-0547">Nucleotide-binding</keyword>
<keyword evidence="2 7" id="KW-0808">Transferase</keyword>
<dbReference type="AlphaFoldDB" id="A0A556PQZ0"/>
<dbReference type="CDD" id="cd16917">
    <property type="entry name" value="HATPase_UhpB-NarQ-NarX-like"/>
    <property type="match status" value="1"/>
</dbReference>
<dbReference type="Gene3D" id="1.20.5.1930">
    <property type="match status" value="1"/>
</dbReference>
<comment type="subcellular location">
    <subcellularLocation>
        <location evidence="7">Cytoplasm</location>
    </subcellularLocation>
</comment>
<dbReference type="InterPro" id="IPR005467">
    <property type="entry name" value="His_kinase_dom"/>
</dbReference>
<comment type="caution">
    <text evidence="10">The sequence shown here is derived from an EMBL/GenBank/DDBJ whole genome shotgun (WGS) entry which is preliminary data.</text>
</comment>
<dbReference type="EC" id="2.7.13.3" evidence="7"/>
<feature type="coiled-coil region" evidence="8">
    <location>
        <begin position="33"/>
        <end position="138"/>
    </location>
</feature>
<keyword evidence="11" id="KW-1185">Reference proteome</keyword>
<dbReference type="RefSeq" id="WP_144087974.1">
    <property type="nucleotide sequence ID" value="NZ_VMHE01000003.1"/>
</dbReference>
<evidence type="ECO:0000256" key="3">
    <source>
        <dbReference type="ARBA" id="ARBA00022741"/>
    </source>
</evidence>
<dbReference type="Pfam" id="PF02518">
    <property type="entry name" value="HATPase_c"/>
    <property type="match status" value="1"/>
</dbReference>
<dbReference type="PROSITE" id="PS50109">
    <property type="entry name" value="HIS_KIN"/>
    <property type="match status" value="1"/>
</dbReference>
<feature type="domain" description="Histidine kinase" evidence="9">
    <location>
        <begin position="293"/>
        <end position="379"/>
    </location>
</feature>
<sequence>MSTVQDSEKALDQIINEMVDVVSNSKDEIFSLGEESRKQQQALERELTNIKQEVKNLIDENDQLERKLKLSRLRLSEVSKNFDRYSEEEVHEVYNHTHNIQTQIVLQRQKEEGLIKRREELEQRIRALGTSIERSQNLLSKTNVILNYLMTDFKEINETIQSAKDSQEFGLKIIEAQEEERRSLSREMHDGPAQMLANVMIRSEIVGKTFRERGIEQGLGEVKTMKEMVRKALYEVRRIIYDLRPMALDDLGLVPTLRKYIATTEEYHQVRIEFIMRGREQRFNQQFETAAFRLIQEALQNALKHAEARVIRVIYENTPPKLNLHIIDDGKGFNPNVKNEESFGLIGMRERIDILNGEFSIESSPGKGTRVKISIPHQSK</sequence>
<keyword evidence="7" id="KW-0963">Cytoplasm</keyword>
<keyword evidence="5 7" id="KW-0067">ATP-binding</keyword>
<dbReference type="InterPro" id="IPR036890">
    <property type="entry name" value="HATPase_C_sf"/>
</dbReference>
<dbReference type="InterPro" id="IPR008595">
    <property type="entry name" value="DegS"/>
</dbReference>
<keyword evidence="8" id="KW-0175">Coiled coil</keyword>
<organism evidence="10 11">
    <name type="scientific">Allobacillus salarius</name>
    <dbReference type="NCBI Taxonomy" id="1955272"/>
    <lineage>
        <taxon>Bacteria</taxon>
        <taxon>Bacillati</taxon>
        <taxon>Bacillota</taxon>
        <taxon>Bacilli</taxon>
        <taxon>Bacillales</taxon>
        <taxon>Bacillaceae</taxon>
        <taxon>Allobacillus</taxon>
    </lineage>
</organism>
<keyword evidence="6 7" id="KW-0902">Two-component regulatory system</keyword>